<dbReference type="AlphaFoldDB" id="A0A0L7L4C1"/>
<organism evidence="2 3">
    <name type="scientific">Operophtera brumata</name>
    <name type="common">Winter moth</name>
    <name type="synonym">Phalaena brumata</name>
    <dbReference type="NCBI Taxonomy" id="104452"/>
    <lineage>
        <taxon>Eukaryota</taxon>
        <taxon>Metazoa</taxon>
        <taxon>Ecdysozoa</taxon>
        <taxon>Arthropoda</taxon>
        <taxon>Hexapoda</taxon>
        <taxon>Insecta</taxon>
        <taxon>Pterygota</taxon>
        <taxon>Neoptera</taxon>
        <taxon>Endopterygota</taxon>
        <taxon>Lepidoptera</taxon>
        <taxon>Glossata</taxon>
        <taxon>Ditrysia</taxon>
        <taxon>Geometroidea</taxon>
        <taxon>Geometridae</taxon>
        <taxon>Larentiinae</taxon>
        <taxon>Operophtera</taxon>
    </lineage>
</organism>
<name>A0A0L7L4C1_OPEBR</name>
<feature type="compositionally biased region" description="Acidic residues" evidence="1">
    <location>
        <begin position="164"/>
        <end position="173"/>
    </location>
</feature>
<keyword evidence="2" id="KW-0548">Nucleotidyltransferase</keyword>
<accession>A0A0L7L4C1</accession>
<reference evidence="2 3" key="1">
    <citation type="journal article" date="2015" name="Genome Biol. Evol.">
        <title>The genome of winter moth (Operophtera brumata) provides a genomic perspective on sexual dimorphism and phenology.</title>
        <authorList>
            <person name="Derks M.F."/>
            <person name="Smit S."/>
            <person name="Salis L."/>
            <person name="Schijlen E."/>
            <person name="Bossers A."/>
            <person name="Mateman C."/>
            <person name="Pijl A.S."/>
            <person name="de Ridder D."/>
            <person name="Groenen M.A."/>
            <person name="Visser M.E."/>
            <person name="Megens H.J."/>
        </authorList>
    </citation>
    <scope>NUCLEOTIDE SEQUENCE [LARGE SCALE GENOMIC DNA]</scope>
    <source>
        <strain evidence="2">WM2013NL</strain>
        <tissue evidence="2">Head and thorax</tissue>
    </source>
</reference>
<sequence>MRGAVAGLDDSVTEMDVVEAIARVGACSADDVKVAGIRRNSVGLGAAFVRCPVSAAKKIACHLRWIGELALASHGVAWASLNEPPCEVRQIPRYGFGACRWEYCASAFDGVGTEIFAKPMMPTNTASDGGEKSDCSNISVSSCVSTASEMRRVAQKRNRKPDNGETDIEEKET</sequence>
<dbReference type="Proteomes" id="UP000037510">
    <property type="component" value="Unassembled WGS sequence"/>
</dbReference>
<dbReference type="GO" id="GO:0003964">
    <property type="term" value="F:RNA-directed DNA polymerase activity"/>
    <property type="evidence" value="ECO:0007669"/>
    <property type="project" value="UniProtKB-KW"/>
</dbReference>
<protein>
    <submittedName>
        <fullName evidence="2">Reverse transcriptase</fullName>
    </submittedName>
</protein>
<evidence type="ECO:0000256" key="1">
    <source>
        <dbReference type="SAM" id="MobiDB-lite"/>
    </source>
</evidence>
<evidence type="ECO:0000313" key="3">
    <source>
        <dbReference type="Proteomes" id="UP000037510"/>
    </source>
</evidence>
<proteinExistence type="predicted"/>
<keyword evidence="2" id="KW-0808">Transferase</keyword>
<dbReference type="EMBL" id="JTDY01002997">
    <property type="protein sequence ID" value="KOB70348.1"/>
    <property type="molecule type" value="Genomic_DNA"/>
</dbReference>
<gene>
    <name evidence="2" type="ORF">OBRU01_15328</name>
</gene>
<comment type="caution">
    <text evidence="2">The sequence shown here is derived from an EMBL/GenBank/DDBJ whole genome shotgun (WGS) entry which is preliminary data.</text>
</comment>
<keyword evidence="3" id="KW-1185">Reference proteome</keyword>
<evidence type="ECO:0000313" key="2">
    <source>
        <dbReference type="EMBL" id="KOB70348.1"/>
    </source>
</evidence>
<feature type="region of interest" description="Disordered" evidence="1">
    <location>
        <begin position="145"/>
        <end position="173"/>
    </location>
</feature>
<keyword evidence="2" id="KW-0695">RNA-directed DNA polymerase</keyword>